<proteinExistence type="predicted"/>
<dbReference type="PROSITE" id="PS50181">
    <property type="entry name" value="FBOX"/>
    <property type="match status" value="1"/>
</dbReference>
<dbReference type="GO" id="GO:0019005">
    <property type="term" value="C:SCF ubiquitin ligase complex"/>
    <property type="evidence" value="ECO:0007669"/>
    <property type="project" value="TreeGrafter"/>
</dbReference>
<name>A0A2T9Z1L1_9FUNG</name>
<dbReference type="PANTHER" id="PTHR13318">
    <property type="entry name" value="PARTNER OF PAIRED, ISOFORM B-RELATED"/>
    <property type="match status" value="1"/>
</dbReference>
<dbReference type="InterPro" id="IPR032675">
    <property type="entry name" value="LRR_dom_sf"/>
</dbReference>
<comment type="caution">
    <text evidence="3">The sequence shown here is derived from an EMBL/GenBank/DDBJ whole genome shotgun (WGS) entry which is preliminary data.</text>
</comment>
<dbReference type="GO" id="GO:0031146">
    <property type="term" value="P:SCF-dependent proteasomal ubiquitin-dependent protein catabolic process"/>
    <property type="evidence" value="ECO:0007669"/>
    <property type="project" value="TreeGrafter"/>
</dbReference>
<dbReference type="InterPro" id="IPR036047">
    <property type="entry name" value="F-box-like_dom_sf"/>
</dbReference>
<organism evidence="3 4">
    <name type="scientific">Furculomyces boomerangus</name>
    <dbReference type="NCBI Taxonomy" id="61424"/>
    <lineage>
        <taxon>Eukaryota</taxon>
        <taxon>Fungi</taxon>
        <taxon>Fungi incertae sedis</taxon>
        <taxon>Zoopagomycota</taxon>
        <taxon>Kickxellomycotina</taxon>
        <taxon>Harpellomycetes</taxon>
        <taxon>Harpellales</taxon>
        <taxon>Harpellaceae</taxon>
        <taxon>Furculomyces</taxon>
    </lineage>
</organism>
<dbReference type="InterPro" id="IPR001810">
    <property type="entry name" value="F-box_dom"/>
</dbReference>
<dbReference type="CDD" id="cd09917">
    <property type="entry name" value="F-box_SF"/>
    <property type="match status" value="1"/>
</dbReference>
<dbReference type="Pfam" id="PF12937">
    <property type="entry name" value="F-box-like"/>
    <property type="match status" value="1"/>
</dbReference>
<gene>
    <name evidence="3" type="ORF">BB559_001539</name>
</gene>
<dbReference type="OrthoDB" id="10257471at2759"/>
<feature type="compositionally biased region" description="Polar residues" evidence="1">
    <location>
        <begin position="15"/>
        <end position="37"/>
    </location>
</feature>
<evidence type="ECO:0000259" key="2">
    <source>
        <dbReference type="PROSITE" id="PS50181"/>
    </source>
</evidence>
<dbReference type="AlphaFoldDB" id="A0A2T9Z1L1"/>
<keyword evidence="4" id="KW-1185">Reference proteome</keyword>
<evidence type="ECO:0000256" key="1">
    <source>
        <dbReference type="SAM" id="MobiDB-lite"/>
    </source>
</evidence>
<evidence type="ECO:0000313" key="4">
    <source>
        <dbReference type="Proteomes" id="UP000245699"/>
    </source>
</evidence>
<dbReference type="EMBL" id="MBFT01000079">
    <property type="protein sequence ID" value="PVU98485.1"/>
    <property type="molecule type" value="Genomic_DNA"/>
</dbReference>
<reference evidence="3 4" key="1">
    <citation type="journal article" date="2018" name="MBio">
        <title>Comparative Genomics Reveals the Core Gene Toolbox for the Fungus-Insect Symbiosis.</title>
        <authorList>
            <person name="Wang Y."/>
            <person name="Stata M."/>
            <person name="Wang W."/>
            <person name="Stajich J.E."/>
            <person name="White M.M."/>
            <person name="Moncalvo J.M."/>
        </authorList>
    </citation>
    <scope>NUCLEOTIDE SEQUENCE [LARGE SCALE GENOMIC DNA]</scope>
    <source>
        <strain evidence="3 4">AUS-77-4</strain>
    </source>
</reference>
<feature type="region of interest" description="Disordered" evidence="1">
    <location>
        <begin position="1"/>
        <end position="42"/>
    </location>
</feature>
<dbReference type="Proteomes" id="UP000245699">
    <property type="component" value="Unassembled WGS sequence"/>
</dbReference>
<evidence type="ECO:0000313" key="3">
    <source>
        <dbReference type="EMBL" id="PVU98485.1"/>
    </source>
</evidence>
<dbReference type="SUPFAM" id="SSF52047">
    <property type="entry name" value="RNI-like"/>
    <property type="match status" value="1"/>
</dbReference>
<sequence length="659" mass="73228">MDNENQENPNTNSNLYSESIQPLKKTSNSAENDLSSRLSEKNIQDNKFESNYSKINHDTTHLPNYKGKGKGRMTDFVDPAKNNEKRYEHRDSICSDSDYTSSYQRMRSVSVSSISSTASSFVSINTDVLDMVFKLLSPNDLKNVVLVCRRWKYIASAHLWRRMIFPIEKRKLAAMRHILVSYGQFVQSAMVTPPIGMLTVTASSSGGMNIPVVGSYTKNNQWSLPKPLSRSGSVSSASGSINYSSYNPFAKTGSTSKPNRQLIGSSSEFGIDSDSAPIEGNNNFNQRGLMSSRDYFSRNRNYSNQHLNNFGDSYQHTDARMSLDTHPSEPESISSTPVQSPFPAMAGVAIPIPGTPGVGNMLESNQNSPVSSYSISNAHNSFNSHTGSIQGGANSVGGIGGNFALQGATHNHIGKFPNVSSSTISKLQQFMECYCPYINDLTVLNPNGITSHSRRIELLEKLFTTYPNLLHLNLTDFIMWDVEAMRLVSLHLHNLRSLNVSNRVELRDDDLVPVIENCLLLEQLHLRATNISDQTILAIEQNLRNRISVLDIGGCSISAKAMSSLIQKTRNLKELRAWSCLRLNDEFLTSLNPNLLKNLEILDLMDINSFSESAVLEAFTKQQWPSLRYLRIRVKCSPSAFVGLSPRAVLKLNPTSILD</sequence>
<dbReference type="SUPFAM" id="SSF81383">
    <property type="entry name" value="F-box domain"/>
    <property type="match status" value="1"/>
</dbReference>
<dbReference type="Gene3D" id="1.20.1280.50">
    <property type="match status" value="1"/>
</dbReference>
<dbReference type="STRING" id="61424.A0A2T9Z1L1"/>
<feature type="compositionally biased region" description="Low complexity" evidence="1">
    <location>
        <begin position="1"/>
        <end position="14"/>
    </location>
</feature>
<protein>
    <recommendedName>
        <fullName evidence="2">F-box domain-containing protein</fullName>
    </recommendedName>
</protein>
<accession>A0A2T9Z1L1</accession>
<feature type="domain" description="F-box" evidence="2">
    <location>
        <begin position="118"/>
        <end position="163"/>
    </location>
</feature>
<dbReference type="Gene3D" id="3.80.10.10">
    <property type="entry name" value="Ribonuclease Inhibitor"/>
    <property type="match status" value="2"/>
</dbReference>
<feature type="region of interest" description="Disordered" evidence="1">
    <location>
        <begin position="54"/>
        <end position="73"/>
    </location>
</feature>